<proteinExistence type="predicted"/>
<organism evidence="1">
    <name type="scientific">uncultured Alphaproteobacteria bacterium</name>
    <dbReference type="NCBI Taxonomy" id="91750"/>
    <lineage>
        <taxon>Bacteria</taxon>
        <taxon>Pseudomonadati</taxon>
        <taxon>Pseudomonadota</taxon>
        <taxon>Alphaproteobacteria</taxon>
        <taxon>environmental samples</taxon>
    </lineage>
</organism>
<gene>
    <name evidence="1" type="ORF">KL86APRO_12556</name>
</gene>
<evidence type="ECO:0000313" key="1">
    <source>
        <dbReference type="EMBL" id="SBW09270.1"/>
    </source>
</evidence>
<accession>A0A212KC56</accession>
<name>A0A212KC56_9PROT</name>
<sequence length="143" mass="15785">MDEIELRTELAMLQGQVDGLKWLVNGLVLALNRKEIIGLREAAEVLTVVETYVRHTETEAATIPLRSSIGFLEAMLETPELDPLKALLISALLHADAGKAMKRPLQTWLSEATEDEIAQELDQLVSRLQSRSDHQTPPSGSST</sequence>
<reference evidence="1" key="1">
    <citation type="submission" date="2016-04" db="EMBL/GenBank/DDBJ databases">
        <authorList>
            <person name="Evans L.H."/>
            <person name="Alamgir A."/>
            <person name="Owens N."/>
            <person name="Weber N.D."/>
            <person name="Virtaneva K."/>
            <person name="Barbian K."/>
            <person name="Babar A."/>
            <person name="Rosenke K."/>
        </authorList>
    </citation>
    <scope>NUCLEOTIDE SEQUENCE</scope>
    <source>
        <strain evidence="1">86</strain>
    </source>
</reference>
<dbReference type="AlphaFoldDB" id="A0A212KC56"/>
<protein>
    <submittedName>
        <fullName evidence="1">Uncharacterized protein</fullName>
    </submittedName>
</protein>
<dbReference type="EMBL" id="FLUO01000001">
    <property type="protein sequence ID" value="SBW09270.1"/>
    <property type="molecule type" value="Genomic_DNA"/>
</dbReference>